<organism evidence="3 4">
    <name type="scientific">Stephanodiscus triporus</name>
    <dbReference type="NCBI Taxonomy" id="2934178"/>
    <lineage>
        <taxon>Eukaryota</taxon>
        <taxon>Sar</taxon>
        <taxon>Stramenopiles</taxon>
        <taxon>Ochrophyta</taxon>
        <taxon>Bacillariophyta</taxon>
        <taxon>Coscinodiscophyceae</taxon>
        <taxon>Thalassiosirophycidae</taxon>
        <taxon>Stephanodiscales</taxon>
        <taxon>Stephanodiscaceae</taxon>
        <taxon>Stephanodiscus</taxon>
    </lineage>
</organism>
<feature type="transmembrane region" description="Helical" evidence="2">
    <location>
        <begin position="231"/>
        <end position="252"/>
    </location>
</feature>
<sequence length="463" mass="51109">MKVTSDDIKMTPPQELENHDRTHLHHVGLRVYYDEANGDESETVDALSVIEQQQIEASLPLYKRLYHKWLRIYHQNSFLILVTLAILLAYAYPPLGAVYLKPKITAKWIAVILIFFMAGMGIKTEEFSKAFLRGYFNTYIQLFNFVVVSAAVYGFSRFMLYVKALPESLADGMTICSTLSVSVNMGIVLTKVVGGDEAAAVFDAAFGNFLGVFLSPALILMYLGLNADVNLADVTLSLFLRVILPLLVGQLVRNFIPPAKEFAIKHGKWFRHGQEYCLVFIVYTIFCKTFLKGSDAKVGDVFITIACVVFMLILLMSVAWVSLGLLFPTQPKLQAMGLFGCTHKTVAVGIPMIEAIYADNPLVGLYVLPLLIWYTTQLVLGTAAAPYIAAYIIRKELKLGQPTEPQPDAVLDMAESGGVANNEAALVKNEDAPPSPVDTIGSIESSSVSNVTALKQDNEQREE</sequence>
<feature type="region of interest" description="Disordered" evidence="1">
    <location>
        <begin position="422"/>
        <end position="463"/>
    </location>
</feature>
<dbReference type="Proteomes" id="UP001530315">
    <property type="component" value="Unassembled WGS sequence"/>
</dbReference>
<keyword evidence="2" id="KW-1133">Transmembrane helix</keyword>
<dbReference type="PANTHER" id="PTHR18640">
    <property type="entry name" value="SOLUTE CARRIER FAMILY 10 MEMBER 7"/>
    <property type="match status" value="1"/>
</dbReference>
<evidence type="ECO:0000256" key="1">
    <source>
        <dbReference type="SAM" id="MobiDB-lite"/>
    </source>
</evidence>
<feature type="compositionally biased region" description="Polar residues" evidence="1">
    <location>
        <begin position="442"/>
        <end position="455"/>
    </location>
</feature>
<proteinExistence type="predicted"/>
<feature type="transmembrane region" description="Helical" evidence="2">
    <location>
        <begin position="338"/>
        <end position="358"/>
    </location>
</feature>
<keyword evidence="2" id="KW-0812">Transmembrane</keyword>
<dbReference type="InterPro" id="IPR038770">
    <property type="entry name" value="Na+/solute_symporter_sf"/>
</dbReference>
<evidence type="ECO:0000313" key="4">
    <source>
        <dbReference type="Proteomes" id="UP001530315"/>
    </source>
</evidence>
<dbReference type="EMBL" id="JALLAZ020000269">
    <property type="protein sequence ID" value="KAL3799063.1"/>
    <property type="molecule type" value="Genomic_DNA"/>
</dbReference>
<keyword evidence="2" id="KW-0472">Membrane</keyword>
<feature type="transmembrane region" description="Helical" evidence="2">
    <location>
        <begin position="303"/>
        <end position="326"/>
    </location>
</feature>
<evidence type="ECO:0008006" key="5">
    <source>
        <dbReference type="Google" id="ProtNLM"/>
    </source>
</evidence>
<reference evidence="3 4" key="1">
    <citation type="submission" date="2024-10" db="EMBL/GenBank/DDBJ databases">
        <title>Updated reference genomes for cyclostephanoid diatoms.</title>
        <authorList>
            <person name="Roberts W.R."/>
            <person name="Alverson A.J."/>
        </authorList>
    </citation>
    <scope>NUCLEOTIDE SEQUENCE [LARGE SCALE GENOMIC DNA]</scope>
    <source>
        <strain evidence="3 4">AJA276-08</strain>
    </source>
</reference>
<protein>
    <recommendedName>
        <fullName evidence="5">Sodium/bile acid cotransporter</fullName>
    </recommendedName>
</protein>
<dbReference type="Pfam" id="PF13593">
    <property type="entry name" value="SBF_like"/>
    <property type="match status" value="1"/>
</dbReference>
<feature type="transmembrane region" description="Helical" evidence="2">
    <location>
        <begin position="370"/>
        <end position="393"/>
    </location>
</feature>
<feature type="transmembrane region" description="Helical" evidence="2">
    <location>
        <begin position="172"/>
        <end position="193"/>
    </location>
</feature>
<evidence type="ECO:0000256" key="2">
    <source>
        <dbReference type="SAM" id="Phobius"/>
    </source>
</evidence>
<evidence type="ECO:0000313" key="3">
    <source>
        <dbReference type="EMBL" id="KAL3799063.1"/>
    </source>
</evidence>
<feature type="transmembrane region" description="Helical" evidence="2">
    <location>
        <begin position="273"/>
        <end position="291"/>
    </location>
</feature>
<name>A0ABD3QGS4_9STRA</name>
<feature type="transmembrane region" description="Helical" evidence="2">
    <location>
        <begin position="142"/>
        <end position="160"/>
    </location>
</feature>
<comment type="caution">
    <text evidence="3">The sequence shown here is derived from an EMBL/GenBank/DDBJ whole genome shotgun (WGS) entry which is preliminary data.</text>
</comment>
<dbReference type="PANTHER" id="PTHR18640:SF5">
    <property type="entry name" value="SODIUM_BILE ACID COTRANSPORTER 7"/>
    <property type="match status" value="1"/>
</dbReference>
<feature type="transmembrane region" description="Helical" evidence="2">
    <location>
        <begin position="72"/>
        <end position="92"/>
    </location>
</feature>
<dbReference type="InterPro" id="IPR016833">
    <property type="entry name" value="Put_Na-Bile_cotransptr"/>
</dbReference>
<gene>
    <name evidence="3" type="ORF">ACHAW5_008958</name>
</gene>
<dbReference type="AlphaFoldDB" id="A0ABD3QGS4"/>
<feature type="transmembrane region" description="Helical" evidence="2">
    <location>
        <begin position="205"/>
        <end position="225"/>
    </location>
</feature>
<keyword evidence="4" id="KW-1185">Reference proteome</keyword>
<feature type="transmembrane region" description="Helical" evidence="2">
    <location>
        <begin position="104"/>
        <end position="122"/>
    </location>
</feature>
<dbReference type="Gene3D" id="1.20.1530.20">
    <property type="match status" value="1"/>
</dbReference>
<accession>A0ABD3QGS4</accession>